<dbReference type="InterPro" id="IPR036291">
    <property type="entry name" value="NAD(P)-bd_dom_sf"/>
</dbReference>
<dbReference type="eggNOG" id="KOG0725">
    <property type="taxonomic scope" value="Eukaryota"/>
</dbReference>
<feature type="compositionally biased region" description="Low complexity" evidence="2">
    <location>
        <begin position="14"/>
        <end position="39"/>
    </location>
</feature>
<dbReference type="SUPFAM" id="SSF51735">
    <property type="entry name" value="NAD(P)-binding Rossmann-fold domains"/>
    <property type="match status" value="1"/>
</dbReference>
<dbReference type="EnsemblProtists" id="EOD19619">
    <property type="protein sequence ID" value="EOD19619"/>
    <property type="gene ID" value="EMIHUDRAFT_65641"/>
</dbReference>
<dbReference type="PaxDb" id="2903-EOD19619"/>
<dbReference type="FunFam" id="3.40.50.720:FF:000084">
    <property type="entry name" value="Short-chain dehydrogenase reductase"/>
    <property type="match status" value="1"/>
</dbReference>
<reference evidence="3" key="2">
    <citation type="submission" date="2024-10" db="UniProtKB">
        <authorList>
            <consortium name="EnsemblProtists"/>
        </authorList>
    </citation>
    <scope>IDENTIFICATION</scope>
</reference>
<organism evidence="3 4">
    <name type="scientific">Emiliania huxleyi (strain CCMP1516)</name>
    <dbReference type="NCBI Taxonomy" id="280463"/>
    <lineage>
        <taxon>Eukaryota</taxon>
        <taxon>Haptista</taxon>
        <taxon>Haptophyta</taxon>
        <taxon>Prymnesiophyceae</taxon>
        <taxon>Isochrysidales</taxon>
        <taxon>Noelaerhabdaceae</taxon>
        <taxon>Emiliania</taxon>
    </lineage>
</organism>
<dbReference type="GO" id="GO:0016616">
    <property type="term" value="F:oxidoreductase activity, acting on the CH-OH group of donors, NAD or NADP as acceptor"/>
    <property type="evidence" value="ECO:0007669"/>
    <property type="project" value="TreeGrafter"/>
</dbReference>
<dbReference type="PANTHER" id="PTHR42760">
    <property type="entry name" value="SHORT-CHAIN DEHYDROGENASES/REDUCTASES FAMILY MEMBER"/>
    <property type="match status" value="1"/>
</dbReference>
<dbReference type="PROSITE" id="PS00061">
    <property type="entry name" value="ADH_SHORT"/>
    <property type="match status" value="1"/>
</dbReference>
<dbReference type="Pfam" id="PF13561">
    <property type="entry name" value="adh_short_C2"/>
    <property type="match status" value="1"/>
</dbReference>
<dbReference type="PANTHER" id="PTHR42760:SF124">
    <property type="entry name" value="SHORT-CHAIN DEHYDROGENASE_REDUCTASE"/>
    <property type="match status" value="1"/>
</dbReference>
<evidence type="ECO:0000256" key="1">
    <source>
        <dbReference type="ARBA" id="ARBA00006484"/>
    </source>
</evidence>
<keyword evidence="4" id="KW-1185">Reference proteome</keyword>
<accession>A0A0D3J7Y4</accession>
<dbReference type="InterPro" id="IPR020904">
    <property type="entry name" value="Sc_DH/Rdtase_CS"/>
</dbReference>
<dbReference type="InterPro" id="IPR002347">
    <property type="entry name" value="SDR_fam"/>
</dbReference>
<name>A0A0D3J7Y4_EMIH1</name>
<dbReference type="CDD" id="cd05233">
    <property type="entry name" value="SDR_c"/>
    <property type="match status" value="1"/>
</dbReference>
<dbReference type="PRINTS" id="PR00080">
    <property type="entry name" value="SDRFAMILY"/>
</dbReference>
<dbReference type="HOGENOM" id="CLU_010194_1_0_1"/>
<reference evidence="4" key="1">
    <citation type="journal article" date="2013" name="Nature">
        <title>Pan genome of the phytoplankton Emiliania underpins its global distribution.</title>
        <authorList>
            <person name="Read B.A."/>
            <person name="Kegel J."/>
            <person name="Klute M.J."/>
            <person name="Kuo A."/>
            <person name="Lefebvre S.C."/>
            <person name="Maumus F."/>
            <person name="Mayer C."/>
            <person name="Miller J."/>
            <person name="Monier A."/>
            <person name="Salamov A."/>
            <person name="Young J."/>
            <person name="Aguilar M."/>
            <person name="Claverie J.M."/>
            <person name="Frickenhaus S."/>
            <person name="Gonzalez K."/>
            <person name="Herman E.K."/>
            <person name="Lin Y.C."/>
            <person name="Napier J."/>
            <person name="Ogata H."/>
            <person name="Sarno A.F."/>
            <person name="Shmutz J."/>
            <person name="Schroeder D."/>
            <person name="de Vargas C."/>
            <person name="Verret F."/>
            <person name="von Dassow P."/>
            <person name="Valentin K."/>
            <person name="Van de Peer Y."/>
            <person name="Wheeler G."/>
            <person name="Dacks J.B."/>
            <person name="Delwiche C.F."/>
            <person name="Dyhrman S.T."/>
            <person name="Glockner G."/>
            <person name="John U."/>
            <person name="Richards T."/>
            <person name="Worden A.Z."/>
            <person name="Zhang X."/>
            <person name="Grigoriev I.V."/>
            <person name="Allen A.E."/>
            <person name="Bidle K."/>
            <person name="Borodovsky M."/>
            <person name="Bowler C."/>
            <person name="Brownlee C."/>
            <person name="Cock J.M."/>
            <person name="Elias M."/>
            <person name="Gladyshev V.N."/>
            <person name="Groth M."/>
            <person name="Guda C."/>
            <person name="Hadaegh A."/>
            <person name="Iglesias-Rodriguez M.D."/>
            <person name="Jenkins J."/>
            <person name="Jones B.M."/>
            <person name="Lawson T."/>
            <person name="Leese F."/>
            <person name="Lindquist E."/>
            <person name="Lobanov A."/>
            <person name="Lomsadze A."/>
            <person name="Malik S.B."/>
            <person name="Marsh M.E."/>
            <person name="Mackinder L."/>
            <person name="Mock T."/>
            <person name="Mueller-Roeber B."/>
            <person name="Pagarete A."/>
            <person name="Parker M."/>
            <person name="Probert I."/>
            <person name="Quesneville H."/>
            <person name="Raines C."/>
            <person name="Rensing S.A."/>
            <person name="Riano-Pachon D.M."/>
            <person name="Richier S."/>
            <person name="Rokitta S."/>
            <person name="Shiraiwa Y."/>
            <person name="Soanes D.M."/>
            <person name="van der Giezen M."/>
            <person name="Wahlund T.M."/>
            <person name="Williams B."/>
            <person name="Wilson W."/>
            <person name="Wolfe G."/>
            <person name="Wurch L.L."/>
        </authorList>
    </citation>
    <scope>NUCLEOTIDE SEQUENCE</scope>
</reference>
<evidence type="ECO:0000256" key="2">
    <source>
        <dbReference type="SAM" id="MobiDB-lite"/>
    </source>
</evidence>
<dbReference type="GeneID" id="17265120"/>
<dbReference type="Gene3D" id="3.40.50.720">
    <property type="entry name" value="NAD(P)-binding Rossmann-like Domain"/>
    <property type="match status" value="1"/>
</dbReference>
<evidence type="ECO:0000313" key="4">
    <source>
        <dbReference type="Proteomes" id="UP000013827"/>
    </source>
</evidence>
<comment type="similarity">
    <text evidence="1">Belongs to the short-chain dehydrogenases/reductases (SDR) family.</text>
</comment>
<dbReference type="STRING" id="2903.R1EFI0"/>
<evidence type="ECO:0000313" key="3">
    <source>
        <dbReference type="EnsemblProtists" id="EOD19619"/>
    </source>
</evidence>
<dbReference type="Proteomes" id="UP000013827">
    <property type="component" value="Unassembled WGS sequence"/>
</dbReference>
<dbReference type="RefSeq" id="XP_005772048.1">
    <property type="nucleotide sequence ID" value="XM_005771991.1"/>
</dbReference>
<sequence>MREYLAWLKAEAAAEATPPVNPPLSASLPLSVASPSPSSTSPPPQEGSLPAGHQGRAVQGGCAGLVVAVTGGASGIGRGIVLAAAARGCRVVCLDTRQSPLEGGVPAAEEHAAAGSGGEVLFVRGDVTERADVAGAVAMAVRRWGRLDVFINNAALDLTDPPHSLPQQLTSTTLEQWERVHRVNTLGYFLGAQVAVEQFLRQEPRAQTGLRGKLINITSQHGMVACPGNLAYGTSKAAAVYMTKQIAVDYAEQLIACNGVAPGKIVKEAARPVSQYSYDRTPCKRLGTPADVASAVCWLASDEAGSYQTGHNLMVDGGWMAF</sequence>
<dbReference type="KEGG" id="ehx:EMIHUDRAFT_65641"/>
<feature type="region of interest" description="Disordered" evidence="2">
    <location>
        <begin position="14"/>
        <end position="55"/>
    </location>
</feature>
<dbReference type="PRINTS" id="PR00081">
    <property type="entry name" value="GDHRDH"/>
</dbReference>
<dbReference type="OMA" id="CHAMGRI"/>
<dbReference type="AlphaFoldDB" id="A0A0D3J7Y4"/>
<proteinExistence type="inferred from homology"/>
<protein>
    <submittedName>
        <fullName evidence="3">Uncharacterized protein</fullName>
    </submittedName>
</protein>